<protein>
    <recommendedName>
        <fullName evidence="5">DUF262 domain-containing protein</fullName>
    </recommendedName>
</protein>
<reference evidence="3 4" key="1">
    <citation type="submission" date="2021-07" db="EMBL/GenBank/DDBJ databases">
        <title>Novel Helicobacter sp. Isolated from a cat.</title>
        <authorList>
            <person name="Rimbara E."/>
            <person name="Suzuki M."/>
        </authorList>
    </citation>
    <scope>NUCLEOTIDE SEQUENCE [LARGE SCALE GENOMIC DNA]</scope>
    <source>
        <strain evidence="4">NHP19-012</strain>
    </source>
</reference>
<evidence type="ECO:0000259" key="1">
    <source>
        <dbReference type="Pfam" id="PF03235"/>
    </source>
</evidence>
<dbReference type="Proteomes" id="UP000826146">
    <property type="component" value="Chromosome"/>
</dbReference>
<dbReference type="Pfam" id="PF03235">
    <property type="entry name" value="GmrSD_N"/>
    <property type="match status" value="1"/>
</dbReference>
<dbReference type="PANTHER" id="PTHR35149">
    <property type="entry name" value="SLL5132 PROTEIN"/>
    <property type="match status" value="1"/>
</dbReference>
<dbReference type="InterPro" id="IPR011089">
    <property type="entry name" value="GmrSD_C"/>
</dbReference>
<keyword evidence="4" id="KW-1185">Reference proteome</keyword>
<name>A0ABM7SEY0_9HELI</name>
<evidence type="ECO:0000259" key="2">
    <source>
        <dbReference type="Pfam" id="PF07510"/>
    </source>
</evidence>
<dbReference type="EMBL" id="AP024819">
    <property type="protein sequence ID" value="BCZ18935.1"/>
    <property type="molecule type" value="Genomic_DNA"/>
</dbReference>
<dbReference type="InterPro" id="IPR004919">
    <property type="entry name" value="GmrSD_N"/>
</dbReference>
<dbReference type="PANTHER" id="PTHR35149:SF1">
    <property type="entry name" value="DUF5655 DOMAIN-CONTAINING PROTEIN"/>
    <property type="match status" value="1"/>
</dbReference>
<dbReference type="RefSeq" id="WP_260321674.1">
    <property type="nucleotide sequence ID" value="NZ_AP024819.1"/>
</dbReference>
<evidence type="ECO:0000313" key="4">
    <source>
        <dbReference type="Proteomes" id="UP000826146"/>
    </source>
</evidence>
<evidence type="ECO:0008006" key="5">
    <source>
        <dbReference type="Google" id="ProtNLM"/>
    </source>
</evidence>
<feature type="domain" description="GmrSD restriction endonucleases N-terminal" evidence="1">
    <location>
        <begin position="8"/>
        <end position="167"/>
    </location>
</feature>
<gene>
    <name evidence="3" type="ORF">NHP190012_05770</name>
</gene>
<evidence type="ECO:0000313" key="3">
    <source>
        <dbReference type="EMBL" id="BCZ18935.1"/>
    </source>
</evidence>
<accession>A0ABM7SEY0</accession>
<dbReference type="Pfam" id="PF07510">
    <property type="entry name" value="GmrSD_C"/>
    <property type="match status" value="1"/>
</dbReference>
<organism evidence="3 4">
    <name type="scientific">Helicobacter gastrofelis</name>
    <dbReference type="NCBI Taxonomy" id="2849642"/>
    <lineage>
        <taxon>Bacteria</taxon>
        <taxon>Pseudomonadati</taxon>
        <taxon>Campylobacterota</taxon>
        <taxon>Epsilonproteobacteria</taxon>
        <taxon>Campylobacterales</taxon>
        <taxon>Helicobacteraceae</taxon>
        <taxon>Helicobacter</taxon>
    </lineage>
</organism>
<feature type="domain" description="GmrSD restriction endonucleases C-terminal" evidence="2">
    <location>
        <begin position="364"/>
        <end position="504"/>
    </location>
</feature>
<proteinExistence type="predicted"/>
<sequence length="513" mass="59914">MLENMQDHPHIDIIDGQQRITTILIFICAMHHVLSNKAKDGALSEGATNEEFLQYLKEDFLIFRQIPRLQAVEYDRDYFHDAIIRNDDNKHAPQTPSQERIKNAKAFFIKSLDACPLSKLLEMVDTLKKARLLYMDFGNKKDSVLMFELQNNRGEHLTHMEKLKSYLTYQIYSYSDSQGAEIRLKEMAGIFEEIYRILNGMANADEDKILDYFNVSRSGLGFNYRENEDDQNYKQELKGIEAGEKKLEWISNYTKELKNAFFDLKEFYQQPSVYKNHLLELGVTFPYPFILKAYRLFRNEGDKAQKLEQVFRALEIVAFRDEVVRTRADLRSKLNWVLKSFTSVADLVAGIKNVYENMGYWTDNAMRSALMPDSYKLGNIAPYIFKRYENHLRQRDVRAKNHTLQITKPEIEHIAPQTETNQYPASGYCAYDEAFVAGRYLHKIGNLMLIGESHNISIGNQPFEEKLASYEASPLLQHQEIKNFATNSTWDKETIDKRHEALLEFIFQTWSLA</sequence>